<evidence type="ECO:0000313" key="1">
    <source>
        <dbReference type="EMBL" id="OAA54951.1"/>
    </source>
</evidence>
<dbReference type="Proteomes" id="UP000076874">
    <property type="component" value="Unassembled WGS sequence"/>
</dbReference>
<dbReference type="EMBL" id="AZHD01000021">
    <property type="protein sequence ID" value="OAA54951.1"/>
    <property type="molecule type" value="Genomic_DNA"/>
</dbReference>
<evidence type="ECO:0000313" key="2">
    <source>
        <dbReference type="Proteomes" id="UP000076874"/>
    </source>
</evidence>
<gene>
    <name evidence="1" type="ORF">SPI_08455</name>
</gene>
<proteinExistence type="predicted"/>
<name>A0A167MZM0_9HYPO</name>
<organism evidence="1 2">
    <name type="scientific">Niveomyces insectorum RCEF 264</name>
    <dbReference type="NCBI Taxonomy" id="1081102"/>
    <lineage>
        <taxon>Eukaryota</taxon>
        <taxon>Fungi</taxon>
        <taxon>Dikarya</taxon>
        <taxon>Ascomycota</taxon>
        <taxon>Pezizomycotina</taxon>
        <taxon>Sordariomycetes</taxon>
        <taxon>Hypocreomycetidae</taxon>
        <taxon>Hypocreales</taxon>
        <taxon>Cordycipitaceae</taxon>
        <taxon>Niveomyces</taxon>
    </lineage>
</organism>
<comment type="caution">
    <text evidence="1">The sequence shown here is derived from an EMBL/GenBank/DDBJ whole genome shotgun (WGS) entry which is preliminary data.</text>
</comment>
<protein>
    <submittedName>
        <fullName evidence="1">Uncharacterized protein</fullName>
    </submittedName>
</protein>
<accession>A0A167MZM0</accession>
<keyword evidence="2" id="KW-1185">Reference proteome</keyword>
<reference evidence="1 2" key="1">
    <citation type="journal article" date="2016" name="Genome Biol. Evol.">
        <title>Divergent and convergent evolution of fungal pathogenicity.</title>
        <authorList>
            <person name="Shang Y."/>
            <person name="Xiao G."/>
            <person name="Zheng P."/>
            <person name="Cen K."/>
            <person name="Zhan S."/>
            <person name="Wang C."/>
        </authorList>
    </citation>
    <scope>NUCLEOTIDE SEQUENCE [LARGE SCALE GENOMIC DNA]</scope>
    <source>
        <strain evidence="1 2">RCEF 264</strain>
    </source>
</reference>
<sequence length="57" mass="6604">MSKAPSTTWFGISYDRMIYDEGSNVYDAWAARLLQPEGQATLEAFVARRFKHRGDEY</sequence>
<dbReference type="AlphaFoldDB" id="A0A167MZM0"/>